<feature type="repeat" description="ANK" evidence="4">
    <location>
        <begin position="247"/>
        <end position="279"/>
    </location>
</feature>
<dbReference type="PROSITE" id="PS50297">
    <property type="entry name" value="ANK_REP_REGION"/>
    <property type="match status" value="8"/>
</dbReference>
<feature type="repeat" description="ANK" evidence="4">
    <location>
        <begin position="345"/>
        <end position="377"/>
    </location>
</feature>
<dbReference type="SUPFAM" id="SSF48403">
    <property type="entry name" value="Ankyrin repeat"/>
    <property type="match status" value="3"/>
</dbReference>
<dbReference type="GO" id="GO:0035556">
    <property type="term" value="P:intracellular signal transduction"/>
    <property type="evidence" value="ECO:0007669"/>
    <property type="project" value="InterPro"/>
</dbReference>
<dbReference type="PROSITE" id="PS50878">
    <property type="entry name" value="RT_POL"/>
    <property type="match status" value="1"/>
</dbReference>
<evidence type="ECO:0000256" key="5">
    <source>
        <dbReference type="SAM" id="MobiDB-lite"/>
    </source>
</evidence>
<feature type="repeat" description="ANK" evidence="4">
    <location>
        <begin position="387"/>
        <end position="419"/>
    </location>
</feature>
<feature type="region of interest" description="Disordered" evidence="5">
    <location>
        <begin position="41"/>
        <end position="60"/>
    </location>
</feature>
<evidence type="ECO:0000313" key="9">
    <source>
        <dbReference type="Proteomes" id="UP000438429"/>
    </source>
</evidence>
<dbReference type="Gene3D" id="1.25.40.20">
    <property type="entry name" value="Ankyrin repeat-containing domain"/>
    <property type="match status" value="5"/>
</dbReference>
<protein>
    <recommendedName>
        <fullName evidence="10">Ankyrin repeat and SOCS box protein 15</fullName>
    </recommendedName>
</protein>
<evidence type="ECO:0000259" key="6">
    <source>
        <dbReference type="PROSITE" id="PS50225"/>
    </source>
</evidence>
<feature type="domain" description="SOCS box" evidence="6">
    <location>
        <begin position="556"/>
        <end position="602"/>
    </location>
</feature>
<evidence type="ECO:0000259" key="7">
    <source>
        <dbReference type="PROSITE" id="PS50878"/>
    </source>
</evidence>
<dbReference type="PROSITE" id="PS50088">
    <property type="entry name" value="ANK_REPEAT"/>
    <property type="match status" value="9"/>
</dbReference>
<comment type="caution">
    <text evidence="8">The sequence shown here is derived from an EMBL/GenBank/DDBJ whole genome shotgun (WGS) entry which is preliminary data.</text>
</comment>
<organism evidence="8 9">
    <name type="scientific">Scophthalmus maximus</name>
    <name type="common">Turbot</name>
    <name type="synonym">Psetta maxima</name>
    <dbReference type="NCBI Taxonomy" id="52904"/>
    <lineage>
        <taxon>Eukaryota</taxon>
        <taxon>Metazoa</taxon>
        <taxon>Chordata</taxon>
        <taxon>Craniata</taxon>
        <taxon>Vertebrata</taxon>
        <taxon>Euteleostomi</taxon>
        <taxon>Actinopterygii</taxon>
        <taxon>Neopterygii</taxon>
        <taxon>Teleostei</taxon>
        <taxon>Neoteleostei</taxon>
        <taxon>Acanthomorphata</taxon>
        <taxon>Carangaria</taxon>
        <taxon>Pleuronectiformes</taxon>
        <taxon>Pleuronectoidei</taxon>
        <taxon>Scophthalmidae</taxon>
        <taxon>Scophthalmus</taxon>
    </lineage>
</organism>
<feature type="domain" description="Reverse transcriptase" evidence="7">
    <location>
        <begin position="1272"/>
        <end position="1428"/>
    </location>
</feature>
<dbReference type="CDD" id="cd01650">
    <property type="entry name" value="RT_nLTR_like"/>
    <property type="match status" value="1"/>
</dbReference>
<dbReference type="PANTHER" id="PTHR24198:SF187">
    <property type="entry name" value="ANKYRIN REPEAT AND SOCS BOX CONTAINING 15"/>
    <property type="match status" value="1"/>
</dbReference>
<evidence type="ECO:0000256" key="1">
    <source>
        <dbReference type="ARBA" id="ARBA00004906"/>
    </source>
</evidence>
<feature type="repeat" description="ANK" evidence="4">
    <location>
        <begin position="280"/>
        <end position="312"/>
    </location>
</feature>
<name>A0A6A4T2Y8_SCOMX</name>
<dbReference type="Pfam" id="PF12796">
    <property type="entry name" value="Ank_2"/>
    <property type="match status" value="6"/>
</dbReference>
<feature type="repeat" description="ANK" evidence="4">
    <location>
        <begin position="718"/>
        <end position="750"/>
    </location>
</feature>
<evidence type="ECO:0000313" key="8">
    <source>
        <dbReference type="EMBL" id="KAF0040443.1"/>
    </source>
</evidence>
<dbReference type="InterPro" id="IPR002110">
    <property type="entry name" value="Ankyrin_rpt"/>
</dbReference>
<evidence type="ECO:0008006" key="10">
    <source>
        <dbReference type="Google" id="ProtNLM"/>
    </source>
</evidence>
<accession>A0A6A4T2Y8</accession>
<proteinExistence type="predicted"/>
<dbReference type="InterPro" id="IPR036770">
    <property type="entry name" value="Ankyrin_rpt-contain_sf"/>
</dbReference>
<sequence>MNNYEDYGEEELNDYIFQLSIQDSCQEAFLKSAARYGGHIQNTINPLKTPPKKQPNREANTVDSPVLPLLLAISLTAATDENLRVLAAIEQGEVPVLREMLRHTFAFREPDSRGWLPLHRAASQPVLEVLETVLRSQGLSLEERTAVGRETPLTLAVKAGLVHNVKSLLEHRASPHNTNSKNESPLLLAVRVSSYDMTCTLVANGAWVEQVCWRKWTAMHEAAKLGNVDILMLLLRNGGRVNQKDMTGVTPLAVAAEHGHFHVTEILLNCGSRVNAQAFNGESVLLDAAGSGNTACIQLLLDNGANPNLPSITGNLPIHKAAYAGHYDALKMLIPLTTKKAIKEAGQSPVHSAAEGGQSCCLQLLLAYGFDVNYRMNTRNSENYRDMRRSALYFAVSNGDVDCTKILLAAGAKTDLDPLCCLLVAVRSGHYEIVKLLLAAKAVVNCYFTVVSDTMFPTALQYCLKDEVMMRLLLNNGYKVERCFHCHHNSSLEATDDVEAKIPFCGFMSLCCLMHLSGSVVRILLDYVSHVHICSKLRLILEKQKEWAEICEILCSPRSLRHLCRLEIRRRLTLKRLNNPEIMNSHVFPPRLKSFILYQELDLYSQDPEGIMGMDTADDTDEDELLDYDVQMIIQESCQREHLTRSGRSNNKKTLLKLFLAGDMLALQELCDFPAAFSQVDECGWYPLHRAAVQPLVSVLETVLYASFSLTLEEQTPEGETFLTLAVKAGLVKNVKILLDHGASPHTTNSKNESPLLLAVRAGSHQMVSGLITGGALVEQVCLKKWTAMHEASRAGCVHIMEHLLQNGGKVLEPDQHGVTPLGIAAEYSHPEVLELLIKHGADVNAQAPNGDSVLYDAAGSGNPDCIDILLQHGANPNILNLSFQLPIHRAAYEGRLLALRILIPITTRRALRLSGHSPVHSAADGGHAHCLELLLQKGFDVNVLLAPHISENYGDMRRSPLYFTVSNGDATCTKILLKSGAKPDLDPLRCLLVAVRSGYYEIVKLLLAAKADVNCYFTVVNDTMFPTALQYCMKDEVMMRLLLNNGYNAEKCFYCNHDDNWDELIESDAQHQEEKVAFCDFVSVSWLVNLAGRVVSILLEYVGPVSLCDKLTKILEKHKEWHHIHRSMRDARAYSSSRANLKRGIKNAKHNHKLRIEEHFKNNSNPRRMWQGIQAITNNKPTNTSPPSSNASLPDELNHFNGRFDRDNKEVVIKAVPPADHQPLTLSPTEVCAARSRTNAWKAAGPDGIPGRVLMACPVQLTEVWTDIINLSLAQAAVPACFKTTSIVPVLKQSTAASHKDFRPVALTPIITKCFERLVLAHLKTCLPPTIDPFQFAQPPEQEDAISTALHSALYHLDNSNTYVRMLFIDFSSAFNTFIPSKLITKLSDLGIPQGCVLSPLLYSLFPTTAHLYIVQTPLLSSQMTQQ</sequence>
<dbReference type="SMART" id="SM00248">
    <property type="entry name" value="ANK"/>
    <property type="match status" value="21"/>
</dbReference>
<dbReference type="InterPro" id="IPR000477">
    <property type="entry name" value="RT_dom"/>
</dbReference>
<dbReference type="Pfam" id="PF07525">
    <property type="entry name" value="SOCS_box"/>
    <property type="match status" value="1"/>
</dbReference>
<dbReference type="InterPro" id="IPR001496">
    <property type="entry name" value="SOCS_box"/>
</dbReference>
<evidence type="ECO:0000256" key="4">
    <source>
        <dbReference type="PROSITE-ProRule" id="PRU00023"/>
    </source>
</evidence>
<dbReference type="PROSITE" id="PS50225">
    <property type="entry name" value="SOCS"/>
    <property type="match status" value="1"/>
</dbReference>
<feature type="repeat" description="ANK" evidence="4">
    <location>
        <begin position="915"/>
        <end position="947"/>
    </location>
</feature>
<comment type="pathway">
    <text evidence="1">Protein modification; protein ubiquitination.</text>
</comment>
<feature type="repeat" description="ANK" evidence="4">
    <location>
        <begin position="850"/>
        <end position="882"/>
    </location>
</feature>
<gene>
    <name evidence="8" type="ORF">F2P81_006341</name>
</gene>
<dbReference type="SMART" id="SM00969">
    <property type="entry name" value="SOCS_box"/>
    <property type="match status" value="1"/>
</dbReference>
<dbReference type="Proteomes" id="UP000438429">
    <property type="component" value="Unassembled WGS sequence"/>
</dbReference>
<reference evidence="8 9" key="1">
    <citation type="submission" date="2019-06" db="EMBL/GenBank/DDBJ databases">
        <title>Draft genomes of female and male turbot (Scophthalmus maximus).</title>
        <authorList>
            <person name="Xu H."/>
            <person name="Xu X.-W."/>
            <person name="Shao C."/>
            <person name="Chen S."/>
        </authorList>
    </citation>
    <scope>NUCLEOTIDE SEQUENCE [LARGE SCALE GENOMIC DNA]</scope>
    <source>
        <strain evidence="8">Ysfricsl-2016a</strain>
        <tissue evidence="8">Blood</tissue>
    </source>
</reference>
<keyword evidence="2" id="KW-0677">Repeat</keyword>
<dbReference type="PRINTS" id="PR01415">
    <property type="entry name" value="ANKYRIN"/>
</dbReference>
<dbReference type="SUPFAM" id="SSF158235">
    <property type="entry name" value="SOCS box-like"/>
    <property type="match status" value="1"/>
</dbReference>
<dbReference type="InterPro" id="IPR036036">
    <property type="entry name" value="SOCS_box-like_dom_sf"/>
</dbReference>
<evidence type="ECO:0000256" key="2">
    <source>
        <dbReference type="ARBA" id="ARBA00022737"/>
    </source>
</evidence>
<dbReference type="GO" id="GO:0016567">
    <property type="term" value="P:protein ubiquitination"/>
    <property type="evidence" value="ECO:0007669"/>
    <property type="project" value="UniProtKB-UniPathway"/>
</dbReference>
<feature type="repeat" description="ANK" evidence="4">
    <location>
        <begin position="214"/>
        <end position="246"/>
    </location>
</feature>
<keyword evidence="3 4" id="KW-0040">ANK repeat</keyword>
<dbReference type="EMBL" id="VEVO01000006">
    <property type="protein sequence ID" value="KAF0040443.1"/>
    <property type="molecule type" value="Genomic_DNA"/>
</dbReference>
<feature type="repeat" description="ANK" evidence="4">
    <location>
        <begin position="817"/>
        <end position="849"/>
    </location>
</feature>
<dbReference type="UniPathway" id="UPA00143"/>
<dbReference type="GO" id="GO:0005737">
    <property type="term" value="C:cytoplasm"/>
    <property type="evidence" value="ECO:0007669"/>
    <property type="project" value="TreeGrafter"/>
</dbReference>
<evidence type="ECO:0000256" key="3">
    <source>
        <dbReference type="ARBA" id="ARBA00023043"/>
    </source>
</evidence>
<dbReference type="PANTHER" id="PTHR24198">
    <property type="entry name" value="ANKYRIN REPEAT AND PROTEIN KINASE DOMAIN-CONTAINING PROTEIN"/>
    <property type="match status" value="1"/>
</dbReference>